<dbReference type="GO" id="GO:0005634">
    <property type="term" value="C:nucleus"/>
    <property type="evidence" value="ECO:0007669"/>
    <property type="project" value="UniProtKB-SubCell"/>
</dbReference>
<feature type="non-terminal residue" evidence="11">
    <location>
        <position position="291"/>
    </location>
</feature>
<evidence type="ECO:0000256" key="2">
    <source>
        <dbReference type="ARBA" id="ARBA00022723"/>
    </source>
</evidence>
<keyword evidence="12" id="KW-1185">Reference proteome</keyword>
<dbReference type="OrthoDB" id="9439903at2759"/>
<dbReference type="Proteomes" id="UP000838878">
    <property type="component" value="Chromosome 9"/>
</dbReference>
<evidence type="ECO:0000313" key="11">
    <source>
        <dbReference type="EMBL" id="CAH0730887.1"/>
    </source>
</evidence>
<gene>
    <name evidence="11" type="ORF">BINO364_LOCUS15814</name>
</gene>
<protein>
    <recommendedName>
        <fullName evidence="10">C2H2-type domain-containing protein</fullName>
    </recommendedName>
</protein>
<feature type="compositionally biased region" description="Polar residues" evidence="9">
    <location>
        <begin position="281"/>
        <end position="291"/>
    </location>
</feature>
<sequence length="291" mass="32837">MNITGYQDMQDNYISQANYGNKQEYVQNEKDDSLEKRIENNILYKAENNYNNELGIIKCIDSTEHTNEKKNIKNCHIQDTAEINKNNNCISDKASESNLKENRRKTICLSENLRLCTITNTYLQAVYEKLTDITRSGAHACGVCALRYACARRLAAHAAAAHARRYACNRCAHQARTKSECVICQAKVPPALRAAHTRGHARALRPPSAPAPPVHVQCDQVHTGVKPYSCHICNKRFTQSNSLHTHVRALHLRLPRDHSTRDHGPQNLNPSDHTSRDHISSDQNSSNHTPK</sequence>
<keyword evidence="5" id="KW-0862">Zinc</keyword>
<evidence type="ECO:0000259" key="10">
    <source>
        <dbReference type="PROSITE" id="PS50157"/>
    </source>
</evidence>
<dbReference type="GO" id="GO:0003677">
    <property type="term" value="F:DNA binding"/>
    <property type="evidence" value="ECO:0007669"/>
    <property type="project" value="UniProtKB-KW"/>
</dbReference>
<reference evidence="11" key="1">
    <citation type="submission" date="2021-12" db="EMBL/GenBank/DDBJ databases">
        <authorList>
            <person name="Martin H S."/>
        </authorList>
    </citation>
    <scope>NUCLEOTIDE SEQUENCE</scope>
</reference>
<evidence type="ECO:0000256" key="3">
    <source>
        <dbReference type="ARBA" id="ARBA00022737"/>
    </source>
</evidence>
<accession>A0A8J9WA89</accession>
<feature type="domain" description="C2H2-type" evidence="10">
    <location>
        <begin position="228"/>
        <end position="251"/>
    </location>
</feature>
<evidence type="ECO:0000256" key="4">
    <source>
        <dbReference type="ARBA" id="ARBA00022771"/>
    </source>
</evidence>
<evidence type="ECO:0000256" key="6">
    <source>
        <dbReference type="ARBA" id="ARBA00023125"/>
    </source>
</evidence>
<proteinExistence type="predicted"/>
<evidence type="ECO:0000256" key="5">
    <source>
        <dbReference type="ARBA" id="ARBA00022833"/>
    </source>
</evidence>
<dbReference type="SMART" id="SM00355">
    <property type="entry name" value="ZnF_C2H2"/>
    <property type="match status" value="2"/>
</dbReference>
<dbReference type="PROSITE" id="PS50157">
    <property type="entry name" value="ZINC_FINGER_C2H2_2"/>
    <property type="match status" value="1"/>
</dbReference>
<dbReference type="GO" id="GO:0008270">
    <property type="term" value="F:zinc ion binding"/>
    <property type="evidence" value="ECO:0007669"/>
    <property type="project" value="UniProtKB-KW"/>
</dbReference>
<dbReference type="InterPro" id="IPR036236">
    <property type="entry name" value="Znf_C2H2_sf"/>
</dbReference>
<feature type="compositionally biased region" description="Basic and acidic residues" evidence="9">
    <location>
        <begin position="254"/>
        <end position="264"/>
    </location>
</feature>
<evidence type="ECO:0000256" key="8">
    <source>
        <dbReference type="PROSITE-ProRule" id="PRU00042"/>
    </source>
</evidence>
<keyword evidence="3" id="KW-0677">Repeat</keyword>
<dbReference type="EMBL" id="OV170229">
    <property type="protein sequence ID" value="CAH0730887.1"/>
    <property type="molecule type" value="Genomic_DNA"/>
</dbReference>
<dbReference type="InterPro" id="IPR013087">
    <property type="entry name" value="Znf_C2H2_type"/>
</dbReference>
<keyword evidence="2" id="KW-0479">Metal-binding</keyword>
<comment type="subcellular location">
    <subcellularLocation>
        <location evidence="1">Nucleus</location>
    </subcellularLocation>
</comment>
<dbReference type="AlphaFoldDB" id="A0A8J9WA89"/>
<keyword evidence="4 8" id="KW-0863">Zinc-finger</keyword>
<name>A0A8J9WA89_9NEOP</name>
<dbReference type="PROSITE" id="PS00028">
    <property type="entry name" value="ZINC_FINGER_C2H2_1"/>
    <property type="match status" value="2"/>
</dbReference>
<organism evidence="11 12">
    <name type="scientific">Brenthis ino</name>
    <name type="common">lesser marbled fritillary</name>
    <dbReference type="NCBI Taxonomy" id="405034"/>
    <lineage>
        <taxon>Eukaryota</taxon>
        <taxon>Metazoa</taxon>
        <taxon>Ecdysozoa</taxon>
        <taxon>Arthropoda</taxon>
        <taxon>Hexapoda</taxon>
        <taxon>Insecta</taxon>
        <taxon>Pterygota</taxon>
        <taxon>Neoptera</taxon>
        <taxon>Endopterygota</taxon>
        <taxon>Lepidoptera</taxon>
        <taxon>Glossata</taxon>
        <taxon>Ditrysia</taxon>
        <taxon>Papilionoidea</taxon>
        <taxon>Nymphalidae</taxon>
        <taxon>Heliconiinae</taxon>
        <taxon>Argynnini</taxon>
        <taxon>Brenthis</taxon>
    </lineage>
</organism>
<evidence type="ECO:0000256" key="9">
    <source>
        <dbReference type="SAM" id="MobiDB-lite"/>
    </source>
</evidence>
<evidence type="ECO:0000313" key="12">
    <source>
        <dbReference type="Proteomes" id="UP000838878"/>
    </source>
</evidence>
<dbReference type="FunFam" id="3.30.160.60:FF:000875">
    <property type="entry name" value="zinc finger protein 236 isoform X7"/>
    <property type="match status" value="1"/>
</dbReference>
<evidence type="ECO:0000256" key="7">
    <source>
        <dbReference type="ARBA" id="ARBA00023242"/>
    </source>
</evidence>
<dbReference type="Gene3D" id="3.30.160.60">
    <property type="entry name" value="Classic Zinc Finger"/>
    <property type="match status" value="1"/>
</dbReference>
<evidence type="ECO:0000256" key="1">
    <source>
        <dbReference type="ARBA" id="ARBA00004123"/>
    </source>
</evidence>
<feature type="region of interest" description="Disordered" evidence="9">
    <location>
        <begin position="254"/>
        <end position="291"/>
    </location>
</feature>
<keyword evidence="7" id="KW-0539">Nucleus</keyword>
<keyword evidence="6" id="KW-0238">DNA-binding</keyword>
<dbReference type="SUPFAM" id="SSF57667">
    <property type="entry name" value="beta-beta-alpha zinc fingers"/>
    <property type="match status" value="1"/>
</dbReference>